<sequence length="341" mass="37367">MAVFSAVRIEPNPNRAYKDCANLVNEEKSDACIIFNASKSQLKGLSDDYCIISQEGTSLAYKENTVALKTLQFFNLMDILLSYSSFTSLASPIVCEVGLLSHSCRSCFALLEDATTHSALILCSLDTTGLSPVLLHSVLSVFLDVLYDPFVGLSKAWDCKRIAFFAPQQAAESPSLLNSLRDTAGTGVEVVGALVSTPVYSNSTCVLLYAVDACESRTRDMFHHFSASGGDVASVEMSTHGEPFRTIEFTRASDGTFLLQKSFLPVNVDYLFRLTFRDRPETPQVSFFTMGNKNKLLAPLASEHPVHYTVYTQNVKCTQKPDGKNVANRNPISSVDSLLCE</sequence>
<name>A0A7G2CSC8_9TRYP</name>
<reference evidence="1 2" key="1">
    <citation type="submission" date="2020-08" db="EMBL/GenBank/DDBJ databases">
        <authorList>
            <person name="Newling K."/>
            <person name="Davey J."/>
            <person name="Forrester S."/>
        </authorList>
    </citation>
    <scope>NUCLEOTIDE SEQUENCE [LARGE SCALE GENOMIC DNA]</scope>
    <source>
        <strain evidence="2">Crithidia deanei Carvalho (ATCC PRA-265)</strain>
    </source>
</reference>
<protein>
    <submittedName>
        <fullName evidence="1">Uncharacterized protein</fullName>
    </submittedName>
</protein>
<evidence type="ECO:0000313" key="1">
    <source>
        <dbReference type="EMBL" id="CAD2222728.1"/>
    </source>
</evidence>
<accession>A0A7G2CSC8</accession>
<organism evidence="1 2">
    <name type="scientific">Angomonas deanei</name>
    <dbReference type="NCBI Taxonomy" id="59799"/>
    <lineage>
        <taxon>Eukaryota</taxon>
        <taxon>Discoba</taxon>
        <taxon>Euglenozoa</taxon>
        <taxon>Kinetoplastea</taxon>
        <taxon>Metakinetoplastina</taxon>
        <taxon>Trypanosomatida</taxon>
        <taxon>Trypanosomatidae</taxon>
        <taxon>Strigomonadinae</taxon>
        <taxon>Angomonas</taxon>
    </lineage>
</organism>
<dbReference type="EMBL" id="LR877172">
    <property type="protein sequence ID" value="CAD2222728.1"/>
    <property type="molecule type" value="Genomic_DNA"/>
</dbReference>
<keyword evidence="2" id="KW-1185">Reference proteome</keyword>
<dbReference type="AlphaFoldDB" id="A0A7G2CSC8"/>
<gene>
    <name evidence="1" type="ORF">ADEAN_001027500</name>
</gene>
<dbReference type="VEuPathDB" id="TriTrypDB:ADEAN_001027500"/>
<evidence type="ECO:0000313" key="2">
    <source>
        <dbReference type="Proteomes" id="UP000515908"/>
    </source>
</evidence>
<dbReference type="Proteomes" id="UP000515908">
    <property type="component" value="Chromosome 28"/>
</dbReference>
<proteinExistence type="predicted"/>